<feature type="coiled-coil region" evidence="2">
    <location>
        <begin position="102"/>
        <end position="136"/>
    </location>
</feature>
<dbReference type="OrthoDB" id="2445127at2759"/>
<comment type="similarity">
    <text evidence="1">Belongs to the dysbindin family.</text>
</comment>
<reference evidence="4 5" key="1">
    <citation type="journal article" date="2017" name="Nat. Ecol. Evol.">
        <title>Scallop genome provides insights into evolution of bilaterian karyotype and development.</title>
        <authorList>
            <person name="Wang S."/>
            <person name="Zhang J."/>
            <person name="Jiao W."/>
            <person name="Li J."/>
            <person name="Xun X."/>
            <person name="Sun Y."/>
            <person name="Guo X."/>
            <person name="Huan P."/>
            <person name="Dong B."/>
            <person name="Zhang L."/>
            <person name="Hu X."/>
            <person name="Sun X."/>
            <person name="Wang J."/>
            <person name="Zhao C."/>
            <person name="Wang Y."/>
            <person name="Wang D."/>
            <person name="Huang X."/>
            <person name="Wang R."/>
            <person name="Lv J."/>
            <person name="Li Y."/>
            <person name="Zhang Z."/>
            <person name="Liu B."/>
            <person name="Lu W."/>
            <person name="Hui Y."/>
            <person name="Liang J."/>
            <person name="Zhou Z."/>
            <person name="Hou R."/>
            <person name="Li X."/>
            <person name="Liu Y."/>
            <person name="Li H."/>
            <person name="Ning X."/>
            <person name="Lin Y."/>
            <person name="Zhao L."/>
            <person name="Xing Q."/>
            <person name="Dou J."/>
            <person name="Li Y."/>
            <person name="Mao J."/>
            <person name="Guo H."/>
            <person name="Dou H."/>
            <person name="Li T."/>
            <person name="Mu C."/>
            <person name="Jiang W."/>
            <person name="Fu Q."/>
            <person name="Fu X."/>
            <person name="Miao Y."/>
            <person name="Liu J."/>
            <person name="Yu Q."/>
            <person name="Li R."/>
            <person name="Liao H."/>
            <person name="Li X."/>
            <person name="Kong Y."/>
            <person name="Jiang Z."/>
            <person name="Chourrout D."/>
            <person name="Li R."/>
            <person name="Bao Z."/>
        </authorList>
    </citation>
    <scope>NUCLEOTIDE SEQUENCE [LARGE SCALE GENOMIC DNA]</scope>
    <source>
        <strain evidence="4 5">PY_sf001</strain>
    </source>
</reference>
<evidence type="ECO:0000256" key="1">
    <source>
        <dbReference type="ARBA" id="ARBA00008686"/>
    </source>
</evidence>
<accession>A0A210R2H0</accession>
<feature type="region of interest" description="Disordered" evidence="3">
    <location>
        <begin position="241"/>
        <end position="351"/>
    </location>
</feature>
<feature type="compositionally biased region" description="Polar residues" evidence="3">
    <location>
        <begin position="320"/>
        <end position="334"/>
    </location>
</feature>
<organism evidence="4 5">
    <name type="scientific">Mizuhopecten yessoensis</name>
    <name type="common">Japanese scallop</name>
    <name type="synonym">Patinopecten yessoensis</name>
    <dbReference type="NCBI Taxonomy" id="6573"/>
    <lineage>
        <taxon>Eukaryota</taxon>
        <taxon>Metazoa</taxon>
        <taxon>Spiralia</taxon>
        <taxon>Lophotrochozoa</taxon>
        <taxon>Mollusca</taxon>
        <taxon>Bivalvia</taxon>
        <taxon>Autobranchia</taxon>
        <taxon>Pteriomorphia</taxon>
        <taxon>Pectinida</taxon>
        <taxon>Pectinoidea</taxon>
        <taxon>Pectinidae</taxon>
        <taxon>Mizuhopecten</taxon>
    </lineage>
</organism>
<dbReference type="InterPro" id="IPR007531">
    <property type="entry name" value="Dysbindin"/>
</dbReference>
<feature type="compositionally biased region" description="Polar residues" evidence="3">
    <location>
        <begin position="242"/>
        <end position="254"/>
    </location>
</feature>
<dbReference type="Proteomes" id="UP000242188">
    <property type="component" value="Unassembled WGS sequence"/>
</dbReference>
<keyword evidence="2" id="KW-0175">Coiled coil</keyword>
<keyword evidence="5" id="KW-1185">Reference proteome</keyword>
<evidence type="ECO:0000313" key="4">
    <source>
        <dbReference type="EMBL" id="OWF55238.1"/>
    </source>
</evidence>
<comment type="caution">
    <text evidence="4">The sequence shown here is derived from an EMBL/GenBank/DDBJ whole genome shotgun (WGS) entry which is preliminary data.</text>
</comment>
<feature type="compositionally biased region" description="Acidic residues" evidence="3">
    <location>
        <begin position="256"/>
        <end position="282"/>
    </location>
</feature>
<evidence type="ECO:0000256" key="3">
    <source>
        <dbReference type="SAM" id="MobiDB-lite"/>
    </source>
</evidence>
<evidence type="ECO:0000256" key="2">
    <source>
        <dbReference type="SAM" id="Coils"/>
    </source>
</evidence>
<dbReference type="PANTHER" id="PTHR16294">
    <property type="entry name" value="DYSTROBREVIN BINDING PROTEIN 1 DYSBINDIN"/>
    <property type="match status" value="1"/>
</dbReference>
<gene>
    <name evidence="4" type="ORF">KP79_PYT13712</name>
</gene>
<dbReference type="PANTHER" id="PTHR16294:SF6">
    <property type="entry name" value="DYNAMIN N-TERMINAL DOMAIN-CONTAINING PROTEIN"/>
    <property type="match status" value="1"/>
</dbReference>
<dbReference type="GO" id="GO:0005737">
    <property type="term" value="C:cytoplasm"/>
    <property type="evidence" value="ECO:0007669"/>
    <property type="project" value="InterPro"/>
</dbReference>
<protein>
    <submittedName>
        <fullName evidence="4">Dysbindin</fullName>
    </submittedName>
</protein>
<dbReference type="EMBL" id="NEDP02000731">
    <property type="protein sequence ID" value="OWF55238.1"/>
    <property type="molecule type" value="Genomic_DNA"/>
</dbReference>
<evidence type="ECO:0000313" key="5">
    <source>
        <dbReference type="Proteomes" id="UP000242188"/>
    </source>
</evidence>
<name>A0A210R2H0_MIZYE</name>
<proteinExistence type="inferred from homology"/>
<sequence>MSVFQSIKGTFAAGLKSITSRDGVKEEKLVRTGVSLDAGADLLDRYQNTWRKLHQDAEQNATQAQNVDSQITQLFVTYDRQSEILGQLHLAVADLPVILHKLQELTDVLASLDEEYDNVEVALVRLEDICEEQELAQAKVYDGQKLASYTHRKSEELQKIKVEFAKDHAKKMEGYEKHRQTKLKERQEVFEQQFNNDLDYFKSHGRLERLSTSSNDSSKKTDLADISWEMENTSLDEFLETDTVSGESHPQTPGNDDAEFEDEVEEISEEEEEEEDSEEEERIDVTLPRKENKLSESVDKTGGGETTLSGDNVERDTDATSEQTTKSSSEVNGSDETRSPAKSADTDTNGV</sequence>
<dbReference type="AlphaFoldDB" id="A0A210R2H0"/>
<feature type="compositionally biased region" description="Basic and acidic residues" evidence="3">
    <location>
        <begin position="283"/>
        <end position="299"/>
    </location>
</feature>